<feature type="repeat" description="WD" evidence="15">
    <location>
        <begin position="163"/>
        <end position="205"/>
    </location>
</feature>
<feature type="region of interest" description="Disordered" evidence="16">
    <location>
        <begin position="792"/>
        <end position="869"/>
    </location>
</feature>
<evidence type="ECO:0000256" key="14">
    <source>
        <dbReference type="ARBA" id="ARBA00025471"/>
    </source>
</evidence>
<evidence type="ECO:0000313" key="19">
    <source>
        <dbReference type="EMBL" id="RFU34220.1"/>
    </source>
</evidence>
<dbReference type="FunFam" id="1.20.940.10:FF:000007">
    <property type="entry name" value="Protein transport protein (SEC31), putative"/>
    <property type="match status" value="1"/>
</dbReference>
<dbReference type="Gene3D" id="1.20.940.10">
    <property type="entry name" value="Functional domain of the splicing factor Prp18"/>
    <property type="match status" value="1"/>
</dbReference>
<accession>A0A3E2HLG2</accession>
<dbReference type="Proteomes" id="UP000258309">
    <property type="component" value="Unassembled WGS sequence"/>
</dbReference>
<dbReference type="GO" id="GO:0070971">
    <property type="term" value="C:endoplasmic reticulum exit site"/>
    <property type="evidence" value="ECO:0007669"/>
    <property type="project" value="TreeGrafter"/>
</dbReference>
<evidence type="ECO:0000313" key="20">
    <source>
        <dbReference type="Proteomes" id="UP000258309"/>
    </source>
</evidence>
<keyword evidence="20" id="KW-1185">Reference proteome</keyword>
<dbReference type="Pfam" id="PF12931">
    <property type="entry name" value="TPR_Sec16"/>
    <property type="match status" value="1"/>
</dbReference>
<comment type="caution">
    <text evidence="19">The sequence shown here is derived from an EMBL/GenBank/DDBJ whole genome shotgun (WGS) entry which is preliminary data.</text>
</comment>
<keyword evidence="12" id="KW-0472">Membrane</keyword>
<evidence type="ECO:0000256" key="6">
    <source>
        <dbReference type="ARBA" id="ARBA00022448"/>
    </source>
</evidence>
<dbReference type="OrthoDB" id="542917at2759"/>
<dbReference type="GO" id="GO:0015031">
    <property type="term" value="P:protein transport"/>
    <property type="evidence" value="ECO:0007669"/>
    <property type="project" value="UniProtKB-KW"/>
</dbReference>
<dbReference type="Pfam" id="PF00400">
    <property type="entry name" value="WD40"/>
    <property type="match status" value="1"/>
</dbReference>
<feature type="region of interest" description="Disordered" evidence="16">
    <location>
        <begin position="887"/>
        <end position="1152"/>
    </location>
</feature>
<evidence type="ECO:0000259" key="18">
    <source>
        <dbReference type="Pfam" id="PF12931"/>
    </source>
</evidence>
<keyword evidence="8" id="KW-0677">Repeat</keyword>
<organism evidence="19 20">
    <name type="scientific">Scytalidium lignicola</name>
    <name type="common">Hyphomycete</name>
    <dbReference type="NCBI Taxonomy" id="5539"/>
    <lineage>
        <taxon>Eukaryota</taxon>
        <taxon>Fungi</taxon>
        <taxon>Dikarya</taxon>
        <taxon>Ascomycota</taxon>
        <taxon>Pezizomycotina</taxon>
        <taxon>Leotiomycetes</taxon>
        <taxon>Leotiomycetes incertae sedis</taxon>
        <taxon>Scytalidium</taxon>
    </lineage>
</organism>
<evidence type="ECO:0000256" key="11">
    <source>
        <dbReference type="ARBA" id="ARBA00022927"/>
    </source>
</evidence>
<dbReference type="InterPro" id="IPR015943">
    <property type="entry name" value="WD40/YVTN_repeat-like_dom_sf"/>
</dbReference>
<name>A0A3E2HLG2_SCYLI</name>
<dbReference type="GO" id="GO:0090110">
    <property type="term" value="P:COPII-coated vesicle cargo loading"/>
    <property type="evidence" value="ECO:0007669"/>
    <property type="project" value="TreeGrafter"/>
</dbReference>
<dbReference type="EMBL" id="NCSJ02000024">
    <property type="protein sequence ID" value="RFU34220.1"/>
    <property type="molecule type" value="Genomic_DNA"/>
</dbReference>
<comment type="function">
    <text evidence="14">Component of the coat protein complex II (COPII) which promotes the formation of transport vesicles from the endoplasmic reticulum (ER). The coat has two main functions, the physical deformation of the endoplasmic reticulum membrane into vesicles and the selection of cargo molecules.</text>
</comment>
<reference evidence="19 20" key="1">
    <citation type="submission" date="2018-05" db="EMBL/GenBank/DDBJ databases">
        <title>Draft genome sequence of Scytalidium lignicola DSM 105466, a ubiquitous saprotrophic fungus.</title>
        <authorList>
            <person name="Buettner E."/>
            <person name="Gebauer A.M."/>
            <person name="Hofrichter M."/>
            <person name="Liers C."/>
            <person name="Kellner H."/>
        </authorList>
    </citation>
    <scope>NUCLEOTIDE SEQUENCE [LARGE SCALE GENOMIC DNA]</scope>
    <source>
        <strain evidence="19 20">DSM 105466</strain>
    </source>
</reference>
<dbReference type="GO" id="GO:0005789">
    <property type="term" value="C:endoplasmic reticulum membrane"/>
    <property type="evidence" value="ECO:0007669"/>
    <property type="project" value="UniProtKB-SubCell"/>
</dbReference>
<feature type="domain" description="Sec16 Sec23-binding" evidence="18">
    <location>
        <begin position="555"/>
        <end position="773"/>
    </location>
</feature>
<dbReference type="InterPro" id="IPR040251">
    <property type="entry name" value="SEC31-like"/>
</dbReference>
<proteinExistence type="inferred from homology"/>
<dbReference type="PANTHER" id="PTHR13923:SF11">
    <property type="entry name" value="SECRETORY 31, ISOFORM D"/>
    <property type="match status" value="1"/>
</dbReference>
<dbReference type="GO" id="GO:0005198">
    <property type="term" value="F:structural molecule activity"/>
    <property type="evidence" value="ECO:0007669"/>
    <property type="project" value="TreeGrafter"/>
</dbReference>
<keyword evidence="7 15" id="KW-0853">WD repeat</keyword>
<feature type="compositionally biased region" description="Low complexity" evidence="16">
    <location>
        <begin position="922"/>
        <end position="932"/>
    </location>
</feature>
<evidence type="ECO:0000256" key="16">
    <source>
        <dbReference type="SAM" id="MobiDB-lite"/>
    </source>
</evidence>
<evidence type="ECO:0000256" key="12">
    <source>
        <dbReference type="ARBA" id="ARBA00023136"/>
    </source>
</evidence>
<feature type="compositionally biased region" description="Low complexity" evidence="16">
    <location>
        <begin position="1041"/>
        <end position="1055"/>
    </location>
</feature>
<feature type="compositionally biased region" description="Pro residues" evidence="16">
    <location>
        <begin position="948"/>
        <end position="975"/>
    </location>
</feature>
<comment type="subcellular location">
    <subcellularLocation>
        <location evidence="1">Cytoplasmic vesicle</location>
        <location evidence="1">COPII-coated vesicle membrane</location>
        <topology evidence="1">Peripheral membrane protein</topology>
        <orientation evidence="1">Cytoplasmic side</orientation>
    </subcellularLocation>
    <subcellularLocation>
        <location evidence="2">Endoplasmic reticulum membrane</location>
        <topology evidence="2">Peripheral membrane protein</topology>
        <orientation evidence="2">Cytoplasmic side</orientation>
    </subcellularLocation>
</comment>
<feature type="compositionally biased region" description="Basic and acidic residues" evidence="16">
    <location>
        <begin position="486"/>
        <end position="498"/>
    </location>
</feature>
<keyword evidence="9" id="KW-0256">Endoplasmic reticulum</keyword>
<feature type="compositionally biased region" description="Pro residues" evidence="16">
    <location>
        <begin position="1111"/>
        <end position="1143"/>
    </location>
</feature>
<feature type="domain" description="SRA1/Sec31" evidence="17">
    <location>
        <begin position="1124"/>
        <end position="1256"/>
    </location>
</feature>
<keyword evidence="11" id="KW-0653">Protein transport</keyword>
<evidence type="ECO:0000256" key="5">
    <source>
        <dbReference type="ARBA" id="ARBA00021236"/>
    </source>
</evidence>
<evidence type="ECO:0000256" key="9">
    <source>
        <dbReference type="ARBA" id="ARBA00022824"/>
    </source>
</evidence>
<keyword evidence="10" id="KW-0931">ER-Golgi transport</keyword>
<dbReference type="InterPro" id="IPR036322">
    <property type="entry name" value="WD40_repeat_dom_sf"/>
</dbReference>
<evidence type="ECO:0000256" key="2">
    <source>
        <dbReference type="ARBA" id="ARBA00004397"/>
    </source>
</evidence>
<dbReference type="SMART" id="SM00320">
    <property type="entry name" value="WD40"/>
    <property type="match status" value="6"/>
</dbReference>
<gene>
    <name evidence="19" type="ORF">B7463_g2126</name>
</gene>
<protein>
    <recommendedName>
        <fullName evidence="5">Protein transport protein SEC31</fullName>
    </recommendedName>
    <alternativeName>
        <fullName evidence="4">Protein transport protein sec31</fullName>
    </alternativeName>
</protein>
<evidence type="ECO:0000256" key="8">
    <source>
        <dbReference type="ARBA" id="ARBA00022737"/>
    </source>
</evidence>
<feature type="non-terminal residue" evidence="19">
    <location>
        <position position="1"/>
    </location>
</feature>
<dbReference type="Pfam" id="PF07304">
    <property type="entry name" value="SRA1"/>
    <property type="match status" value="1"/>
</dbReference>
<keyword evidence="13" id="KW-0968">Cytoplasmic vesicle</keyword>
<feature type="compositionally biased region" description="Pro residues" evidence="16">
    <location>
        <begin position="1026"/>
        <end position="1040"/>
    </location>
</feature>
<keyword evidence="6" id="KW-0813">Transport</keyword>
<sequence length="1261" mass="135364">MVRLREIPRTAAFAWSPGSQLPLIVTGTRAGAVDADFSDETRLELWDLKLDDLEQGVELQSIASISTDSRFHDIAWAPANAEHPQGIIAGALENGSLDLWDAEKLIKGEEDAFMSRTTKHSGAIKSLQFNPLKPQILATAGAKGELFIYDVNDISNPFRLGTAAARSDDLECVAWNRKVPHILATGGSGGFVTVWDLKTKKASLTLNNNRKAVGAIAWDPNNATKLLTATPDDSSPVILLWDLRNSNAPERMLQGHDQGVLSLSWCQEDSDLLLSCGKDNKTIVWNPQTGERLGEFPEVTNWTFQTKFNPHNSNLSATASFDGKISIQTLQNTNPTANNTTIQGPTDEEDFFAKAQTQPQGASFSLKKAPKWLERPVGASFGFGGKLVSFGLVHGAAGKPRSSKIQISPFSVDSEVGTATESFEKALQDGNINDICESHVSKARTEDERADWKVIEALITENPRKIITEYLGFSEGEEMTNGETASESKDTDESKDTGDAGDENARNGSSRLSTFFADGAEGEDFLSTITAAKGAKTDNPFHLLSESDSASERQITKALMLGQFEKAMTVCLKEDRIADALIIANCGGKELLDKAQSAYLARRAEKPNYLRLLTSVIGKNLWDVVYNADLANWKESMATLCTYADPNEFPDLCEALGDRILESGSPKDASFCYLVGSKLEKVTTIWITELQESEQASIQEQSGDSTFSVHARSLQNFIEKVTVFRDVTKFQDTERGVTSDWKLAPLYDKYIEYADIVASHGFLSVAQKYLDLLPEQYPVAQIARDRVKLASAKSTARQATRADQSAAARTSSRAQPALGYQPVQNQAPALGQTGPASFSPSTTAANPYAPASNAYAPQQSYQPPQSQSQYGAGYGAGYGAASGYGAPPPSFGAPPRNTTSSVPPPSKSTNLSNWNDTPIVTKPPTARRSTPSSVPPVTSPFPNQQNPSIPPGPPQYGAPRSTPPPPPKGPAPPRVSSPLAGAPPQTMQPPNRPSSAANAYAPPPPQQTLAGPPYGHPTTAHTIPRGPSPYNAPPAGPPPTSRYAPAPAPQQYSQPSAPPSQVGPPPGGHRLPQAGTSYAPPSSGSQNQYAPSQSPYQNLSNQSAPFGARQGPPPVSQGPPQGPPRPSSGQAPPPPKAAPAAPPKPKHPAGDRSHIPAAAQRMVDILVSDMQRVASKAPPSFSAQVKDTQKRLNILFDHLNNEELVKPDTIQQLGELAEALQSKNYDAAHKLQVDIQRDKTEECGNWMVGVKRLISMSKVTP</sequence>
<feature type="compositionally biased region" description="Low complexity" evidence="16">
    <location>
        <begin position="795"/>
        <end position="815"/>
    </location>
</feature>
<evidence type="ECO:0000259" key="17">
    <source>
        <dbReference type="Pfam" id="PF07304"/>
    </source>
</evidence>
<feature type="compositionally biased region" description="Polar residues" evidence="16">
    <location>
        <begin position="1074"/>
        <end position="1104"/>
    </location>
</feature>
<feature type="compositionally biased region" description="Pro residues" evidence="16">
    <location>
        <begin position="1056"/>
        <end position="1067"/>
    </location>
</feature>
<dbReference type="InterPro" id="IPR024298">
    <property type="entry name" value="Sec16_Sec23-bd"/>
</dbReference>
<feature type="compositionally biased region" description="Low complexity" evidence="16">
    <location>
        <begin position="839"/>
        <end position="869"/>
    </location>
</feature>
<dbReference type="FunFam" id="2.130.10.10:FF:000193">
    <property type="entry name" value="Protein transport protein SEC31, putative"/>
    <property type="match status" value="1"/>
</dbReference>
<evidence type="ECO:0000256" key="13">
    <source>
        <dbReference type="ARBA" id="ARBA00023329"/>
    </source>
</evidence>
<dbReference type="AlphaFoldDB" id="A0A3E2HLG2"/>
<dbReference type="Gene3D" id="1.25.40.1030">
    <property type="match status" value="1"/>
</dbReference>
<evidence type="ECO:0000256" key="7">
    <source>
        <dbReference type="ARBA" id="ARBA00022574"/>
    </source>
</evidence>
<evidence type="ECO:0000256" key="3">
    <source>
        <dbReference type="ARBA" id="ARBA00009358"/>
    </source>
</evidence>
<dbReference type="OMA" id="WLERPCG"/>
<dbReference type="SUPFAM" id="SSF50978">
    <property type="entry name" value="WD40 repeat-like"/>
    <property type="match status" value="1"/>
</dbReference>
<dbReference type="PANTHER" id="PTHR13923">
    <property type="entry name" value="SEC31-RELATED PROTEIN"/>
    <property type="match status" value="1"/>
</dbReference>
<evidence type="ECO:0000256" key="4">
    <source>
        <dbReference type="ARBA" id="ARBA00013507"/>
    </source>
</evidence>
<dbReference type="PROSITE" id="PS50294">
    <property type="entry name" value="WD_REPEATS_REGION"/>
    <property type="match status" value="1"/>
</dbReference>
<dbReference type="InterPro" id="IPR009917">
    <property type="entry name" value="SRA1/Sec31"/>
</dbReference>
<feature type="repeat" description="WD" evidence="15">
    <location>
        <begin position="253"/>
        <end position="295"/>
    </location>
</feature>
<comment type="similarity">
    <text evidence="3">Belongs to the WD repeat SEC31 family.</text>
</comment>
<dbReference type="STRING" id="5539.A0A3E2HLG2"/>
<dbReference type="GO" id="GO:0030127">
    <property type="term" value="C:COPII vesicle coat"/>
    <property type="evidence" value="ECO:0007669"/>
    <property type="project" value="TreeGrafter"/>
</dbReference>
<evidence type="ECO:0000256" key="15">
    <source>
        <dbReference type="PROSITE-ProRule" id="PRU00221"/>
    </source>
</evidence>
<feature type="non-terminal residue" evidence="19">
    <location>
        <position position="1261"/>
    </location>
</feature>
<dbReference type="PROSITE" id="PS50082">
    <property type="entry name" value="WD_REPEATS_2"/>
    <property type="match status" value="2"/>
</dbReference>
<dbReference type="InterPro" id="IPR001680">
    <property type="entry name" value="WD40_rpt"/>
</dbReference>
<feature type="region of interest" description="Disordered" evidence="16">
    <location>
        <begin position="472"/>
        <end position="510"/>
    </location>
</feature>
<dbReference type="Gene3D" id="2.130.10.10">
    <property type="entry name" value="YVTN repeat-like/Quinoprotein amine dehydrogenase"/>
    <property type="match status" value="1"/>
</dbReference>
<dbReference type="GO" id="GO:0007029">
    <property type="term" value="P:endoplasmic reticulum organization"/>
    <property type="evidence" value="ECO:0007669"/>
    <property type="project" value="TreeGrafter"/>
</dbReference>
<evidence type="ECO:0000256" key="10">
    <source>
        <dbReference type="ARBA" id="ARBA00022892"/>
    </source>
</evidence>
<evidence type="ECO:0000256" key="1">
    <source>
        <dbReference type="ARBA" id="ARBA00004299"/>
    </source>
</evidence>